<dbReference type="Pfam" id="PF01594">
    <property type="entry name" value="AI-2E_transport"/>
    <property type="match status" value="1"/>
</dbReference>
<evidence type="ECO:0000313" key="8">
    <source>
        <dbReference type="Proteomes" id="UP001596267"/>
    </source>
</evidence>
<feature type="transmembrane region" description="Helical" evidence="6">
    <location>
        <begin position="175"/>
        <end position="196"/>
    </location>
</feature>
<dbReference type="PANTHER" id="PTHR21716:SF68">
    <property type="entry name" value="TRANSPORT PROTEIN YTVI-RELATED"/>
    <property type="match status" value="1"/>
</dbReference>
<evidence type="ECO:0000313" key="7">
    <source>
        <dbReference type="EMBL" id="MFC6385305.1"/>
    </source>
</evidence>
<feature type="transmembrane region" description="Helical" evidence="6">
    <location>
        <begin position="262"/>
        <end position="289"/>
    </location>
</feature>
<feature type="transmembrane region" description="Helical" evidence="6">
    <location>
        <begin position="234"/>
        <end position="256"/>
    </location>
</feature>
<keyword evidence="4 6" id="KW-1133">Transmembrane helix</keyword>
<sequence length="379" mass="42377">MNSRELQPIIVVLLIIMRILIVLAITACILLIVFLSVRYALPFLIACVLAFLINPIVIFIEKKIGLPRGAASFVVLFSFFSLSIGILLFTAIALIKGVSSYSRSIPSEIQVLLGDLQTFFFSHLVPSWEQAMHIFSGMPDSQQKAIQLNIESIAGTLVDMINDLATQLLTNLTQFVTTIPDTLISAAFIFLAAFFLSKDSEQIKSRFLTFSTRSVVGKTMNSVFIQLKKTCFGFVRAQFILIMMTMGLVYIGLLVMKVPHPFTIALITGIVDLIPYLGTGAIFIPWIIYQFFMHHYFLTISLSSLYIATIIQRQLMEPKIMSSNIGLDPFASLVSIYFGFRWLGIAGLVIGPITLVIIKTLYTAGTWHIIWFYILGKKT</sequence>
<dbReference type="NCBIfam" id="TIGR02872">
    <property type="entry name" value="spore_ytvI"/>
    <property type="match status" value="1"/>
</dbReference>
<gene>
    <name evidence="7" type="primary">ytvI</name>
    <name evidence="7" type="ORF">ACFP7A_01720</name>
</gene>
<keyword evidence="5 6" id="KW-0472">Membrane</keyword>
<comment type="similarity">
    <text evidence="2">Belongs to the autoinducer-2 exporter (AI-2E) (TC 2.A.86) family.</text>
</comment>
<proteinExistence type="inferred from homology"/>
<dbReference type="EMBL" id="JBHSTQ010000001">
    <property type="protein sequence ID" value="MFC6385305.1"/>
    <property type="molecule type" value="Genomic_DNA"/>
</dbReference>
<evidence type="ECO:0000256" key="4">
    <source>
        <dbReference type="ARBA" id="ARBA00022989"/>
    </source>
</evidence>
<feature type="transmembrane region" description="Helical" evidence="6">
    <location>
        <begin position="296"/>
        <end position="316"/>
    </location>
</feature>
<dbReference type="InterPro" id="IPR002549">
    <property type="entry name" value="AI-2E-like"/>
</dbReference>
<feature type="transmembrane region" description="Helical" evidence="6">
    <location>
        <begin position="72"/>
        <end position="95"/>
    </location>
</feature>
<dbReference type="InterPro" id="IPR014227">
    <property type="entry name" value="YtvI-like"/>
</dbReference>
<name>A0ABW1WAY6_9BACL</name>
<dbReference type="RefSeq" id="WP_253054407.1">
    <property type="nucleotide sequence ID" value="NZ_JAMXWN010000007.1"/>
</dbReference>
<evidence type="ECO:0000256" key="2">
    <source>
        <dbReference type="ARBA" id="ARBA00009773"/>
    </source>
</evidence>
<evidence type="ECO:0000256" key="1">
    <source>
        <dbReference type="ARBA" id="ARBA00004141"/>
    </source>
</evidence>
<feature type="transmembrane region" description="Helical" evidence="6">
    <location>
        <begin position="336"/>
        <end position="358"/>
    </location>
</feature>
<feature type="transmembrane region" description="Helical" evidence="6">
    <location>
        <begin position="9"/>
        <end position="33"/>
    </location>
</feature>
<keyword evidence="3 6" id="KW-0812">Transmembrane</keyword>
<comment type="caution">
    <text evidence="7">The sequence shown here is derived from an EMBL/GenBank/DDBJ whole genome shotgun (WGS) entry which is preliminary data.</text>
</comment>
<organism evidence="7 8">
    <name type="scientific">Sporolactobacillus kofuensis</name>
    <dbReference type="NCBI Taxonomy" id="269672"/>
    <lineage>
        <taxon>Bacteria</taxon>
        <taxon>Bacillati</taxon>
        <taxon>Bacillota</taxon>
        <taxon>Bacilli</taxon>
        <taxon>Bacillales</taxon>
        <taxon>Sporolactobacillaceae</taxon>
        <taxon>Sporolactobacillus</taxon>
    </lineage>
</organism>
<evidence type="ECO:0000256" key="6">
    <source>
        <dbReference type="SAM" id="Phobius"/>
    </source>
</evidence>
<dbReference type="PANTHER" id="PTHR21716">
    <property type="entry name" value="TRANSMEMBRANE PROTEIN"/>
    <property type="match status" value="1"/>
</dbReference>
<protein>
    <submittedName>
        <fullName evidence="7">Sporulation integral membrane protein YtvI</fullName>
    </submittedName>
</protein>
<evidence type="ECO:0000256" key="5">
    <source>
        <dbReference type="ARBA" id="ARBA00023136"/>
    </source>
</evidence>
<accession>A0ABW1WAY6</accession>
<dbReference type="Proteomes" id="UP001596267">
    <property type="component" value="Unassembled WGS sequence"/>
</dbReference>
<keyword evidence="8" id="KW-1185">Reference proteome</keyword>
<comment type="subcellular location">
    <subcellularLocation>
        <location evidence="1">Membrane</location>
        <topology evidence="1">Multi-pass membrane protein</topology>
    </subcellularLocation>
</comment>
<feature type="transmembrane region" description="Helical" evidence="6">
    <location>
        <begin position="39"/>
        <end position="60"/>
    </location>
</feature>
<evidence type="ECO:0000256" key="3">
    <source>
        <dbReference type="ARBA" id="ARBA00022692"/>
    </source>
</evidence>
<reference evidence="8" key="1">
    <citation type="journal article" date="2019" name="Int. J. Syst. Evol. Microbiol.">
        <title>The Global Catalogue of Microorganisms (GCM) 10K type strain sequencing project: providing services to taxonomists for standard genome sequencing and annotation.</title>
        <authorList>
            <consortium name="The Broad Institute Genomics Platform"/>
            <consortium name="The Broad Institute Genome Sequencing Center for Infectious Disease"/>
            <person name="Wu L."/>
            <person name="Ma J."/>
        </authorList>
    </citation>
    <scope>NUCLEOTIDE SEQUENCE [LARGE SCALE GENOMIC DNA]</scope>
    <source>
        <strain evidence="8">CCUG 42001</strain>
    </source>
</reference>